<accession>A0AAD7RCK6</accession>
<dbReference type="Proteomes" id="UP001221898">
    <property type="component" value="Unassembled WGS sequence"/>
</dbReference>
<organism evidence="1 2">
    <name type="scientific">Aldrovandia affinis</name>
    <dbReference type="NCBI Taxonomy" id="143900"/>
    <lineage>
        <taxon>Eukaryota</taxon>
        <taxon>Metazoa</taxon>
        <taxon>Chordata</taxon>
        <taxon>Craniata</taxon>
        <taxon>Vertebrata</taxon>
        <taxon>Euteleostomi</taxon>
        <taxon>Actinopterygii</taxon>
        <taxon>Neopterygii</taxon>
        <taxon>Teleostei</taxon>
        <taxon>Notacanthiformes</taxon>
        <taxon>Halosauridae</taxon>
        <taxon>Aldrovandia</taxon>
    </lineage>
</organism>
<evidence type="ECO:0000313" key="2">
    <source>
        <dbReference type="Proteomes" id="UP001221898"/>
    </source>
</evidence>
<evidence type="ECO:0000313" key="1">
    <source>
        <dbReference type="EMBL" id="KAJ8377608.1"/>
    </source>
</evidence>
<reference evidence="1" key="1">
    <citation type="journal article" date="2023" name="Science">
        <title>Genome structures resolve the early diversification of teleost fishes.</title>
        <authorList>
            <person name="Parey E."/>
            <person name="Louis A."/>
            <person name="Montfort J."/>
            <person name="Bouchez O."/>
            <person name="Roques C."/>
            <person name="Iampietro C."/>
            <person name="Lluch J."/>
            <person name="Castinel A."/>
            <person name="Donnadieu C."/>
            <person name="Desvignes T."/>
            <person name="Floi Bucao C."/>
            <person name="Jouanno E."/>
            <person name="Wen M."/>
            <person name="Mejri S."/>
            <person name="Dirks R."/>
            <person name="Jansen H."/>
            <person name="Henkel C."/>
            <person name="Chen W.J."/>
            <person name="Zahm M."/>
            <person name="Cabau C."/>
            <person name="Klopp C."/>
            <person name="Thompson A.W."/>
            <person name="Robinson-Rechavi M."/>
            <person name="Braasch I."/>
            <person name="Lecointre G."/>
            <person name="Bobe J."/>
            <person name="Postlethwait J.H."/>
            <person name="Berthelot C."/>
            <person name="Roest Crollius H."/>
            <person name="Guiguen Y."/>
        </authorList>
    </citation>
    <scope>NUCLEOTIDE SEQUENCE</scope>
    <source>
        <strain evidence="1">NC1722</strain>
    </source>
</reference>
<sequence>MYFSSGRDADSCATELALATGGTLCLALRTLPVAHCCLFLPDLSEVPRGAGSGLFWPGPAAQERHSIRVSAAARSQALDHSQARCGRLSSSDTE</sequence>
<gene>
    <name evidence="1" type="ORF">AAFF_G00255660</name>
</gene>
<dbReference type="AlphaFoldDB" id="A0AAD7RCK6"/>
<protein>
    <submittedName>
        <fullName evidence="1">Uncharacterized protein</fullName>
    </submittedName>
</protein>
<keyword evidence="2" id="KW-1185">Reference proteome</keyword>
<name>A0AAD7RCK6_9TELE</name>
<dbReference type="EMBL" id="JAINUG010000346">
    <property type="protein sequence ID" value="KAJ8377608.1"/>
    <property type="molecule type" value="Genomic_DNA"/>
</dbReference>
<proteinExistence type="predicted"/>
<comment type="caution">
    <text evidence="1">The sequence shown here is derived from an EMBL/GenBank/DDBJ whole genome shotgun (WGS) entry which is preliminary data.</text>
</comment>